<dbReference type="PROSITE" id="PS50850">
    <property type="entry name" value="MFS"/>
    <property type="match status" value="1"/>
</dbReference>
<keyword evidence="2" id="KW-0813">Transport</keyword>
<dbReference type="InterPro" id="IPR036259">
    <property type="entry name" value="MFS_trans_sf"/>
</dbReference>
<keyword evidence="5 7" id="KW-1133">Transmembrane helix</keyword>
<evidence type="ECO:0000256" key="5">
    <source>
        <dbReference type="ARBA" id="ARBA00022989"/>
    </source>
</evidence>
<dbReference type="SUPFAM" id="SSF103473">
    <property type="entry name" value="MFS general substrate transporter"/>
    <property type="match status" value="1"/>
</dbReference>
<keyword evidence="4 7" id="KW-0812">Transmembrane</keyword>
<evidence type="ECO:0000256" key="4">
    <source>
        <dbReference type="ARBA" id="ARBA00022692"/>
    </source>
</evidence>
<dbReference type="EMBL" id="JBDXSU010000003">
    <property type="protein sequence ID" value="MFB5189475.1"/>
    <property type="molecule type" value="Genomic_DNA"/>
</dbReference>
<gene>
    <name evidence="9" type="ORF">KKP3000_002747</name>
</gene>
<reference evidence="9 10" key="1">
    <citation type="journal article" date="2024" name="Int. J. Mol. Sci.">
        <title>Exploration of Alicyclobacillus spp. Genome in Search of Antibiotic Resistance.</title>
        <authorList>
            <person name="Bucka-Kolendo J."/>
            <person name="Kiousi D.E."/>
            <person name="Dekowska A."/>
            <person name="Mikolajczuk-Szczyrba A."/>
            <person name="Karadedos D.M."/>
            <person name="Michael P."/>
            <person name="Galanis A."/>
            <person name="Sokolowska B."/>
        </authorList>
    </citation>
    <scope>NUCLEOTIDE SEQUENCE [LARGE SCALE GENOMIC DNA]</scope>
    <source>
        <strain evidence="9 10">KKP 3000</strain>
    </source>
</reference>
<feature type="transmembrane region" description="Helical" evidence="7">
    <location>
        <begin position="352"/>
        <end position="376"/>
    </location>
</feature>
<dbReference type="RefSeq" id="WP_275475460.1">
    <property type="nucleotide sequence ID" value="NZ_CP162940.1"/>
</dbReference>
<dbReference type="Pfam" id="PF07690">
    <property type="entry name" value="MFS_1"/>
    <property type="match status" value="1"/>
</dbReference>
<keyword evidence="6 7" id="KW-0472">Membrane</keyword>
<dbReference type="Gene3D" id="1.20.1250.20">
    <property type="entry name" value="MFS general substrate transporter like domains"/>
    <property type="match status" value="1"/>
</dbReference>
<keyword evidence="10" id="KW-1185">Reference proteome</keyword>
<feature type="domain" description="Major facilitator superfamily (MFS) profile" evidence="8">
    <location>
        <begin position="18"/>
        <end position="407"/>
    </location>
</feature>
<dbReference type="InterPro" id="IPR020846">
    <property type="entry name" value="MFS_dom"/>
</dbReference>
<organism evidence="9 10">
    <name type="scientific">Alicyclobacillus fastidiosus</name>
    <dbReference type="NCBI Taxonomy" id="392011"/>
    <lineage>
        <taxon>Bacteria</taxon>
        <taxon>Bacillati</taxon>
        <taxon>Bacillota</taxon>
        <taxon>Bacilli</taxon>
        <taxon>Bacillales</taxon>
        <taxon>Alicyclobacillaceae</taxon>
        <taxon>Alicyclobacillus</taxon>
    </lineage>
</organism>
<sequence length="414" mass="44176">MSERELFPTRKSIFSNRRFLALLSGQGISYFGDAIASVALPILILSVTGSGFVMGLVGALELAPLFVVGLPAGVWVDRWNRRTVMLFADFGRAVFMGIIPVATLMHIKLMPVVFTVAIASGILSVFFGAAYTGMIPRIVAPDELGPANGYFEAVESAAYALGPAIAGVLTAKIGPSWTLGLDACSFLVSAISILSLRAYQRKRTDSSAVSRDFFAEMRVGFQTVFNDPVLKTITLLWGGNRFVFAALIPTLTFFILKTLHGSPEQVGIAVSLYAVGSLVGTLVASKIPERDGMATAFCAQGMMAVGSTLIATTQWIPMAFMSAAILGLGEGMVLVIYLTYRVSRVSEQVVGRVYTITSTATQGMGALGYIIVGSLLSIWGGHITWIISSTLSILGILSSFVVWKGPFVVRKDVP</sequence>
<dbReference type="InterPro" id="IPR011701">
    <property type="entry name" value="MFS"/>
</dbReference>
<protein>
    <submittedName>
        <fullName evidence="9">MFS transporter</fullName>
    </submittedName>
</protein>
<evidence type="ECO:0000259" key="8">
    <source>
        <dbReference type="PROSITE" id="PS50850"/>
    </source>
</evidence>
<evidence type="ECO:0000256" key="3">
    <source>
        <dbReference type="ARBA" id="ARBA00022475"/>
    </source>
</evidence>
<proteinExistence type="predicted"/>
<feature type="transmembrane region" description="Helical" evidence="7">
    <location>
        <begin position="177"/>
        <end position="196"/>
    </location>
</feature>
<dbReference type="PANTHER" id="PTHR23513">
    <property type="entry name" value="INTEGRAL MEMBRANE EFFLUX PROTEIN-RELATED"/>
    <property type="match status" value="1"/>
</dbReference>
<accession>A0ABV5AB43</accession>
<feature type="transmembrane region" description="Helical" evidence="7">
    <location>
        <begin position="242"/>
        <end position="260"/>
    </location>
</feature>
<dbReference type="PANTHER" id="PTHR23513:SF6">
    <property type="entry name" value="MAJOR FACILITATOR SUPERFAMILY ASSOCIATED DOMAIN-CONTAINING PROTEIN"/>
    <property type="match status" value="1"/>
</dbReference>
<evidence type="ECO:0000256" key="2">
    <source>
        <dbReference type="ARBA" id="ARBA00022448"/>
    </source>
</evidence>
<feature type="transmembrane region" description="Helical" evidence="7">
    <location>
        <begin position="113"/>
        <end position="132"/>
    </location>
</feature>
<feature type="transmembrane region" description="Helical" evidence="7">
    <location>
        <begin position="266"/>
        <end position="285"/>
    </location>
</feature>
<feature type="transmembrane region" description="Helical" evidence="7">
    <location>
        <begin position="292"/>
        <end position="312"/>
    </location>
</feature>
<feature type="transmembrane region" description="Helical" evidence="7">
    <location>
        <begin position="382"/>
        <end position="403"/>
    </location>
</feature>
<feature type="transmembrane region" description="Helical" evidence="7">
    <location>
        <begin position="51"/>
        <end position="74"/>
    </location>
</feature>
<dbReference type="CDD" id="cd06173">
    <property type="entry name" value="MFS_MefA_like"/>
    <property type="match status" value="1"/>
</dbReference>
<evidence type="ECO:0000256" key="7">
    <source>
        <dbReference type="SAM" id="Phobius"/>
    </source>
</evidence>
<evidence type="ECO:0000313" key="9">
    <source>
        <dbReference type="EMBL" id="MFB5189475.1"/>
    </source>
</evidence>
<evidence type="ECO:0000313" key="10">
    <source>
        <dbReference type="Proteomes" id="UP001579974"/>
    </source>
</evidence>
<evidence type="ECO:0000256" key="6">
    <source>
        <dbReference type="ARBA" id="ARBA00023136"/>
    </source>
</evidence>
<feature type="transmembrane region" description="Helical" evidence="7">
    <location>
        <begin position="20"/>
        <end position="45"/>
    </location>
</feature>
<evidence type="ECO:0000256" key="1">
    <source>
        <dbReference type="ARBA" id="ARBA00004651"/>
    </source>
</evidence>
<name>A0ABV5AB43_9BACL</name>
<comment type="caution">
    <text evidence="9">The sequence shown here is derived from an EMBL/GenBank/DDBJ whole genome shotgun (WGS) entry which is preliminary data.</text>
</comment>
<keyword evidence="3" id="KW-1003">Cell membrane</keyword>
<feature type="transmembrane region" description="Helical" evidence="7">
    <location>
        <begin position="318"/>
        <end position="340"/>
    </location>
</feature>
<comment type="subcellular location">
    <subcellularLocation>
        <location evidence="1">Cell membrane</location>
        <topology evidence="1">Multi-pass membrane protein</topology>
    </subcellularLocation>
</comment>
<dbReference type="Proteomes" id="UP001579974">
    <property type="component" value="Unassembled WGS sequence"/>
</dbReference>